<name>A0ABP9TP09_9MICC</name>
<organism evidence="2 3">
    <name type="scientific">Paeniglutamicibacter antarcticus</name>
    <dbReference type="NCBI Taxonomy" id="494023"/>
    <lineage>
        <taxon>Bacteria</taxon>
        <taxon>Bacillati</taxon>
        <taxon>Actinomycetota</taxon>
        <taxon>Actinomycetes</taxon>
        <taxon>Micrococcales</taxon>
        <taxon>Micrococcaceae</taxon>
        <taxon>Paeniglutamicibacter</taxon>
    </lineage>
</organism>
<evidence type="ECO:0000313" key="3">
    <source>
        <dbReference type="Proteomes" id="UP001501257"/>
    </source>
</evidence>
<gene>
    <name evidence="2" type="ORF">GCM10025778_29600</name>
</gene>
<keyword evidence="1" id="KW-0812">Transmembrane</keyword>
<evidence type="ECO:0000256" key="1">
    <source>
        <dbReference type="SAM" id="Phobius"/>
    </source>
</evidence>
<keyword evidence="3" id="KW-1185">Reference proteome</keyword>
<feature type="transmembrane region" description="Helical" evidence="1">
    <location>
        <begin position="13"/>
        <end position="33"/>
    </location>
</feature>
<dbReference type="Proteomes" id="UP001501257">
    <property type="component" value="Unassembled WGS sequence"/>
</dbReference>
<evidence type="ECO:0000313" key="2">
    <source>
        <dbReference type="EMBL" id="GAA5228426.1"/>
    </source>
</evidence>
<evidence type="ECO:0008006" key="4">
    <source>
        <dbReference type="Google" id="ProtNLM"/>
    </source>
</evidence>
<proteinExistence type="predicted"/>
<keyword evidence="1" id="KW-0472">Membrane</keyword>
<keyword evidence="1" id="KW-1133">Transmembrane helix</keyword>
<comment type="caution">
    <text evidence="2">The sequence shown here is derived from an EMBL/GenBank/DDBJ whole genome shotgun (WGS) entry which is preliminary data.</text>
</comment>
<reference evidence="3" key="1">
    <citation type="journal article" date="2019" name="Int. J. Syst. Evol. Microbiol.">
        <title>The Global Catalogue of Microorganisms (GCM) 10K type strain sequencing project: providing services to taxonomists for standard genome sequencing and annotation.</title>
        <authorList>
            <consortium name="The Broad Institute Genomics Platform"/>
            <consortium name="The Broad Institute Genome Sequencing Center for Infectious Disease"/>
            <person name="Wu L."/>
            <person name="Ma J."/>
        </authorList>
    </citation>
    <scope>NUCLEOTIDE SEQUENCE [LARGE SCALE GENOMIC DNA]</scope>
    <source>
        <strain evidence="3">JCM 18952</strain>
    </source>
</reference>
<accession>A0ABP9TP09</accession>
<sequence>MDPLVEWDWADCIYFAVTILTGIGVLAIGWQIIGERNARHREFENMYVQRYWDISSRMPSRFVHGHVDYVPNNAERNALCDYLLLCEDELDLREQGFITDQTWHIWMSGIVFALRDPQLIKLAQGFPSERLDNFKALIEDPRIEFDPLKRTKLRRWWTGLS</sequence>
<protein>
    <recommendedName>
        <fullName evidence="4">DUF4760 domain-containing protein</fullName>
    </recommendedName>
</protein>
<dbReference type="EMBL" id="BAABLK010000037">
    <property type="protein sequence ID" value="GAA5228426.1"/>
    <property type="molecule type" value="Genomic_DNA"/>
</dbReference>